<dbReference type="SUPFAM" id="SSF53850">
    <property type="entry name" value="Periplasmic binding protein-like II"/>
    <property type="match status" value="1"/>
</dbReference>
<sequence length="325" mass="33755">MQRRTALATLGASMLGAMAPAWAQGFPNAAVKLIVPYSAGGGADAVARLLALGMGEELKQGVIVDNRAGAGGMVGAEAVAKAAPDGYTVLFAGNPELTIVPWLHPKLSYAPLTDFTPLVLVSQSPNVLVANASLSAKTLRAALETARKAPGGITIGTPGNGTPQHIAVELLKQQSGMDIVHVPYKGASPATVAALGGEVSFALVGAPPLLPHLASGKLVPLAVTQPKRSPLLPEVPTLGEAIGLMRDDDFVAWYGVLVPSRTPPETAKQLEKAAFAVLKRSDTQAKLASLGTDLVALPTDKFSERMRNESKRYSEIIHRFGIKAA</sequence>
<evidence type="ECO:0000313" key="3">
    <source>
        <dbReference type="EMBL" id="MDP9897933.1"/>
    </source>
</evidence>
<comment type="similarity">
    <text evidence="1">Belongs to the UPF0065 (bug) family.</text>
</comment>
<proteinExistence type="inferred from homology"/>
<keyword evidence="4" id="KW-1185">Reference proteome</keyword>
<dbReference type="Pfam" id="PF03401">
    <property type="entry name" value="TctC"/>
    <property type="match status" value="1"/>
</dbReference>
<reference evidence="3 4" key="1">
    <citation type="submission" date="2023-07" db="EMBL/GenBank/DDBJ databases">
        <title>Sorghum-associated microbial communities from plants grown in Nebraska, USA.</title>
        <authorList>
            <person name="Schachtman D."/>
        </authorList>
    </citation>
    <scope>NUCLEOTIDE SEQUENCE [LARGE SCALE GENOMIC DNA]</scope>
    <source>
        <strain evidence="3 4">DS1607</strain>
    </source>
</reference>
<accession>A0ABT9S225</accession>
<evidence type="ECO:0000313" key="4">
    <source>
        <dbReference type="Proteomes" id="UP001226867"/>
    </source>
</evidence>
<dbReference type="Gene3D" id="3.40.190.10">
    <property type="entry name" value="Periplasmic binding protein-like II"/>
    <property type="match status" value="1"/>
</dbReference>
<dbReference type="PANTHER" id="PTHR42928">
    <property type="entry name" value="TRICARBOXYLATE-BINDING PROTEIN"/>
    <property type="match status" value="1"/>
</dbReference>
<name>A0ABT9S225_9BURK</name>
<gene>
    <name evidence="3" type="ORF">J2W36_000166</name>
</gene>
<dbReference type="InterPro" id="IPR005064">
    <property type="entry name" value="BUG"/>
</dbReference>
<evidence type="ECO:0000256" key="2">
    <source>
        <dbReference type="SAM" id="SignalP"/>
    </source>
</evidence>
<feature type="signal peptide" evidence="2">
    <location>
        <begin position="1"/>
        <end position="23"/>
    </location>
</feature>
<keyword evidence="2" id="KW-0732">Signal</keyword>
<dbReference type="EMBL" id="JAUSRO010000001">
    <property type="protein sequence ID" value="MDP9897933.1"/>
    <property type="molecule type" value="Genomic_DNA"/>
</dbReference>
<dbReference type="RefSeq" id="WP_307687755.1">
    <property type="nucleotide sequence ID" value="NZ_JAUSRO010000001.1"/>
</dbReference>
<dbReference type="InterPro" id="IPR042100">
    <property type="entry name" value="Bug_dom1"/>
</dbReference>
<evidence type="ECO:0000256" key="1">
    <source>
        <dbReference type="ARBA" id="ARBA00006987"/>
    </source>
</evidence>
<feature type="chain" id="PRO_5046156458" evidence="2">
    <location>
        <begin position="24"/>
        <end position="325"/>
    </location>
</feature>
<comment type="caution">
    <text evidence="3">The sequence shown here is derived from an EMBL/GenBank/DDBJ whole genome shotgun (WGS) entry which is preliminary data.</text>
</comment>
<dbReference type="PANTHER" id="PTHR42928:SF5">
    <property type="entry name" value="BLR1237 PROTEIN"/>
    <property type="match status" value="1"/>
</dbReference>
<dbReference type="Proteomes" id="UP001226867">
    <property type="component" value="Unassembled WGS sequence"/>
</dbReference>
<keyword evidence="3" id="KW-0675">Receptor</keyword>
<protein>
    <submittedName>
        <fullName evidence="3">Tripartite-type tricarboxylate transporter receptor subunit TctC</fullName>
    </submittedName>
</protein>
<dbReference type="Gene3D" id="3.40.190.150">
    <property type="entry name" value="Bordetella uptake gene, domain 1"/>
    <property type="match status" value="1"/>
</dbReference>
<organism evidence="3 4">
    <name type="scientific">Variovorax ginsengisoli</name>
    <dbReference type="NCBI Taxonomy" id="363844"/>
    <lineage>
        <taxon>Bacteria</taxon>
        <taxon>Pseudomonadati</taxon>
        <taxon>Pseudomonadota</taxon>
        <taxon>Betaproteobacteria</taxon>
        <taxon>Burkholderiales</taxon>
        <taxon>Comamonadaceae</taxon>
        <taxon>Variovorax</taxon>
    </lineage>
</organism>
<dbReference type="PIRSF" id="PIRSF017082">
    <property type="entry name" value="YflP"/>
    <property type="match status" value="1"/>
</dbReference>